<reference evidence="5 6" key="1">
    <citation type="submission" date="2016-11" db="EMBL/GenBank/DDBJ databases">
        <title>Interaction between Lactobacillus species and yeast in water kefir.</title>
        <authorList>
            <person name="Behr J."/>
            <person name="Xu D."/>
            <person name="Vogel R.F."/>
        </authorList>
    </citation>
    <scope>NUCLEOTIDE SEQUENCE [LARGE SCALE GENOMIC DNA]</scope>
    <source>
        <strain evidence="5 6">TMW 1.1822</strain>
    </source>
</reference>
<dbReference type="InterPro" id="IPR002577">
    <property type="entry name" value="HTH_HxlR"/>
</dbReference>
<evidence type="ECO:0000256" key="3">
    <source>
        <dbReference type="ARBA" id="ARBA00023163"/>
    </source>
</evidence>
<dbReference type="CDD" id="cd00090">
    <property type="entry name" value="HTH_ARSR"/>
    <property type="match status" value="1"/>
</dbReference>
<dbReference type="KEGG" id="lhw:BSQ49_10610"/>
<dbReference type="AlphaFoldDB" id="A0A3Q8CAD6"/>
<dbReference type="PANTHER" id="PTHR33204:SF18">
    <property type="entry name" value="TRANSCRIPTIONAL REGULATORY PROTEIN"/>
    <property type="match status" value="1"/>
</dbReference>
<dbReference type="Pfam" id="PF01638">
    <property type="entry name" value="HxlR"/>
    <property type="match status" value="1"/>
</dbReference>
<gene>
    <name evidence="5" type="ORF">BSQ49_10610</name>
</gene>
<protein>
    <submittedName>
        <fullName evidence="5">Transcriptional regulator</fullName>
    </submittedName>
</protein>
<dbReference type="Proteomes" id="UP000314960">
    <property type="component" value="Chromosome"/>
</dbReference>
<evidence type="ECO:0000313" key="5">
    <source>
        <dbReference type="EMBL" id="AUJ30592.1"/>
    </source>
</evidence>
<keyword evidence="2" id="KW-0238">DNA-binding</keyword>
<dbReference type="PROSITE" id="PS51118">
    <property type="entry name" value="HTH_HXLR"/>
    <property type="match status" value="1"/>
</dbReference>
<sequence>MAIDQIKYPCPIEKTIQTVGGKWTFLILRNMFQGEKRFNQLQRNLEGISPRTLSSRLKDLENAQIITRCVFPETPPHVEYSLTEKGEDLRPIFEAMQTWGNKWEIMKHKL</sequence>
<dbReference type="RefSeq" id="WP_141055058.1">
    <property type="nucleotide sequence ID" value="NZ_CP018176.1"/>
</dbReference>
<proteinExistence type="predicted"/>
<dbReference type="EMBL" id="CP018176">
    <property type="protein sequence ID" value="AUJ30592.1"/>
    <property type="molecule type" value="Genomic_DNA"/>
</dbReference>
<dbReference type="Gene3D" id="1.10.10.10">
    <property type="entry name" value="Winged helix-like DNA-binding domain superfamily/Winged helix DNA-binding domain"/>
    <property type="match status" value="1"/>
</dbReference>
<dbReference type="GO" id="GO:0003677">
    <property type="term" value="F:DNA binding"/>
    <property type="evidence" value="ECO:0007669"/>
    <property type="project" value="UniProtKB-KW"/>
</dbReference>
<evidence type="ECO:0000313" key="6">
    <source>
        <dbReference type="Proteomes" id="UP000314960"/>
    </source>
</evidence>
<dbReference type="InterPro" id="IPR036388">
    <property type="entry name" value="WH-like_DNA-bd_sf"/>
</dbReference>
<evidence type="ECO:0000256" key="1">
    <source>
        <dbReference type="ARBA" id="ARBA00023015"/>
    </source>
</evidence>
<accession>A0A3Q8CAD6</accession>
<dbReference type="InterPro" id="IPR036390">
    <property type="entry name" value="WH_DNA-bd_sf"/>
</dbReference>
<dbReference type="PANTHER" id="PTHR33204">
    <property type="entry name" value="TRANSCRIPTIONAL REGULATOR, MARR FAMILY"/>
    <property type="match status" value="1"/>
</dbReference>
<keyword evidence="3" id="KW-0804">Transcription</keyword>
<name>A0A3Q8CAD6_9LACO</name>
<keyword evidence="1" id="KW-0805">Transcription regulation</keyword>
<dbReference type="SUPFAM" id="SSF46785">
    <property type="entry name" value="Winged helix' DNA-binding domain"/>
    <property type="match status" value="1"/>
</dbReference>
<organism evidence="5 6">
    <name type="scientific">Liquorilactobacillus hordei</name>
    <dbReference type="NCBI Taxonomy" id="468911"/>
    <lineage>
        <taxon>Bacteria</taxon>
        <taxon>Bacillati</taxon>
        <taxon>Bacillota</taxon>
        <taxon>Bacilli</taxon>
        <taxon>Lactobacillales</taxon>
        <taxon>Lactobacillaceae</taxon>
        <taxon>Liquorilactobacillus</taxon>
    </lineage>
</organism>
<evidence type="ECO:0000256" key="2">
    <source>
        <dbReference type="ARBA" id="ARBA00023125"/>
    </source>
</evidence>
<dbReference type="InterPro" id="IPR011991">
    <property type="entry name" value="ArsR-like_HTH"/>
</dbReference>
<evidence type="ECO:0000259" key="4">
    <source>
        <dbReference type="PROSITE" id="PS51118"/>
    </source>
</evidence>
<feature type="domain" description="HTH hxlR-type" evidence="4">
    <location>
        <begin position="10"/>
        <end position="108"/>
    </location>
</feature>